<comment type="caution">
    <text evidence="4">The sequence shown here is derived from an EMBL/GenBank/DDBJ whole genome shotgun (WGS) entry which is preliminary data.</text>
</comment>
<feature type="compositionally biased region" description="Polar residues" evidence="2">
    <location>
        <begin position="954"/>
        <end position="964"/>
    </location>
</feature>
<keyword evidence="5" id="KW-1185">Reference proteome</keyword>
<organism evidence="4 5">
    <name type="scientific">Microvirga tunisiensis</name>
    <dbReference type="NCBI Taxonomy" id="2108360"/>
    <lineage>
        <taxon>Bacteria</taxon>
        <taxon>Pseudomonadati</taxon>
        <taxon>Pseudomonadota</taxon>
        <taxon>Alphaproteobacteria</taxon>
        <taxon>Hyphomicrobiales</taxon>
        <taxon>Methylobacteriaceae</taxon>
        <taxon>Microvirga</taxon>
    </lineage>
</organism>
<feature type="coiled-coil region" evidence="1">
    <location>
        <begin position="505"/>
        <end position="532"/>
    </location>
</feature>
<accession>A0A5N7MN95</accession>
<feature type="coiled-coil region" evidence="1">
    <location>
        <begin position="805"/>
        <end position="886"/>
    </location>
</feature>
<evidence type="ECO:0000256" key="2">
    <source>
        <dbReference type="SAM" id="MobiDB-lite"/>
    </source>
</evidence>
<dbReference type="EMBL" id="VOSK01000137">
    <property type="protein sequence ID" value="MPR28318.1"/>
    <property type="molecule type" value="Genomic_DNA"/>
</dbReference>
<dbReference type="PANTHER" id="PTHR41259">
    <property type="entry name" value="DOUBLE-STRAND BREAK REPAIR RAD50 ATPASE, PUTATIVE-RELATED"/>
    <property type="match status" value="1"/>
</dbReference>
<dbReference type="AlphaFoldDB" id="A0A5N7MN95"/>
<dbReference type="Pfam" id="PF13514">
    <property type="entry name" value="AAA_27"/>
    <property type="match status" value="1"/>
</dbReference>
<evidence type="ECO:0000313" key="5">
    <source>
        <dbReference type="Proteomes" id="UP000403266"/>
    </source>
</evidence>
<protein>
    <submittedName>
        <fullName evidence="4">AAA family ATPase</fullName>
    </submittedName>
</protein>
<feature type="domain" description="YhaN AAA" evidence="3">
    <location>
        <begin position="1"/>
        <end position="211"/>
    </location>
</feature>
<sequence>MKLETLTLERYGRFEDLTLDLTGNDVRLHIVFGPNEAGKSTLLSSVADLLFGIPMRSPYGFQFDYSQMRVGATIANDAGDRLSFKRRKGRGTSGTLLSEQEATLPDQALTRFLGTADRELFERMFGLDHQRLRTGGKKMLENGGDLTTSLFEAGSGLTRVGDALRRIDEEIGKLGALDQRKAAGKPIWQQIDRFTKAQQAMRADALKTDEWRQAEASLAAAHERRRTLDEAMTQLRRKRSRLERIRRVSPILVAIQQREDQLTTFSPTAALLPESFEREWRALDSAAREAAAGSKRAEDLLRQLETEIGAEPKPESFQARADEITVLNEALGDYRRKVADEPKLMRDKANDDSQIAGYLQQLGLALDPAAVEVHMPSVPLISKLRELARGGQAVQSRLEGLEADLKEAQETLEAAQRKLQTLSGPTEDPADTSEMLNEVLQLGDVSGLLAQAEAGNANATRDLAEALARLPRWTGTAEDLAARPVPPLELVSQYEQTWRKAIDSHETAERKLLETENELQQVKAEIIGLSATGEVPSPAAVKAARDHRDKGWRLVRTHLVDGHEPAIDELTAFTPTGDLAGTFETALRHADELVDRREHEGHRVVRLGDLSALKERLAVTLDAARAAKERAHAELCSLQDRWTALWAGCIADPGTPTEMLAWLRQRDDVVRLLTAYRKTMEALDESRAIAANAHRHVTKAAELLGLSTGQDKEFSALLRRVRQAHSSALKTWTERQALAASLQDTQHRVARLEKDVARAAAERAGWLAQWEEAVTRLHLPADASPAEAEAALSIWDAIRDRSTNRSQTMRRLEGLRKDLQQFRNDLHSLRASLGAMAADLEMADPEKAVRTLYERLRNDMLQTEKLAELARRVEKARNSHTNALETLGIAKERLEHLLRQHGLDADADPVAVAVEAQEHRKIASELAEKRNELAQAGDGLGEDELREEAGSISPDESSAELSTLEQEEEHLVGESQAAAQAETEANRLLRDLAGRKGAAEAAQEAQNAALGIGVCAERWMRLEAARRILDRAMERYRAANEHPLVRRASEIFGLVAGTGSNPFERLAVRYRDGDAPTLIGVRADGSDCDIEGMSEGTRDQLYLALRIATIERHVAENEALPFLADDLFITSDDERVVPGLAALAELGRSTQVILFTHHRHVLDAAFSTLPSGSVMVHRLQPHGRPVELRAVAS</sequence>
<evidence type="ECO:0000259" key="3">
    <source>
        <dbReference type="Pfam" id="PF13514"/>
    </source>
</evidence>
<dbReference type="InterPro" id="IPR027417">
    <property type="entry name" value="P-loop_NTPase"/>
</dbReference>
<dbReference type="InterPro" id="IPR038734">
    <property type="entry name" value="YhaN_AAA"/>
</dbReference>
<dbReference type="OrthoDB" id="9764467at2"/>
<dbReference type="PANTHER" id="PTHR41259:SF1">
    <property type="entry name" value="DOUBLE-STRAND BREAK REPAIR RAD50 ATPASE, PUTATIVE-RELATED"/>
    <property type="match status" value="1"/>
</dbReference>
<feature type="coiled-coil region" evidence="1">
    <location>
        <begin position="735"/>
        <end position="762"/>
    </location>
</feature>
<dbReference type="SUPFAM" id="SSF52540">
    <property type="entry name" value="P-loop containing nucleoside triphosphate hydrolases"/>
    <property type="match status" value="1"/>
</dbReference>
<evidence type="ECO:0000313" key="4">
    <source>
        <dbReference type="EMBL" id="MPR28318.1"/>
    </source>
</evidence>
<feature type="coiled-coil region" evidence="1">
    <location>
        <begin position="218"/>
        <end position="248"/>
    </location>
</feature>
<dbReference type="Gene3D" id="3.40.50.300">
    <property type="entry name" value="P-loop containing nucleotide triphosphate hydrolases"/>
    <property type="match status" value="2"/>
</dbReference>
<feature type="region of interest" description="Disordered" evidence="2">
    <location>
        <begin position="935"/>
        <end position="982"/>
    </location>
</feature>
<gene>
    <name evidence="4" type="ORF">FS320_24995</name>
</gene>
<reference evidence="4 5" key="1">
    <citation type="journal article" date="2019" name="Syst. Appl. Microbiol.">
        <title>Microvirga tunisiensis sp. nov., a root nodule symbiotic bacterium isolated from Lupinus micranthus and L. luteus grown in Northern Tunisia.</title>
        <authorList>
            <person name="Msaddak A."/>
            <person name="Rejili M."/>
            <person name="Duran D."/>
            <person name="Mars M."/>
            <person name="Palacios J.M."/>
            <person name="Ruiz-Argueso T."/>
            <person name="Rey L."/>
            <person name="Imperial J."/>
        </authorList>
    </citation>
    <scope>NUCLEOTIDE SEQUENCE [LARGE SCALE GENOMIC DNA]</scope>
    <source>
        <strain evidence="4 5">Lmie10</strain>
    </source>
</reference>
<keyword evidence="1" id="KW-0175">Coiled coil</keyword>
<feature type="coiled-coil region" evidence="1">
    <location>
        <begin position="391"/>
        <end position="418"/>
    </location>
</feature>
<dbReference type="RefSeq" id="WP_152714615.1">
    <property type="nucleotide sequence ID" value="NZ_VOSJ01000137.1"/>
</dbReference>
<evidence type="ECO:0000256" key="1">
    <source>
        <dbReference type="SAM" id="Coils"/>
    </source>
</evidence>
<dbReference type="Proteomes" id="UP000403266">
    <property type="component" value="Unassembled WGS sequence"/>
</dbReference>
<proteinExistence type="predicted"/>
<name>A0A5N7MN95_9HYPH</name>